<evidence type="ECO:0000256" key="12">
    <source>
        <dbReference type="RuleBase" id="RU910715"/>
    </source>
</evidence>
<evidence type="ECO:0000313" key="13">
    <source>
        <dbReference type="EMBL" id="OXA59508.1"/>
    </source>
</evidence>
<comment type="function">
    <text evidence="12">Mediates sugar transport across membranes.</text>
</comment>
<feature type="transmembrane region" description="Helical" evidence="12">
    <location>
        <begin position="20"/>
        <end position="39"/>
    </location>
</feature>
<evidence type="ECO:0000256" key="11">
    <source>
        <dbReference type="ARBA" id="ARBA00023136"/>
    </source>
</evidence>
<dbReference type="GO" id="GO:0005886">
    <property type="term" value="C:plasma membrane"/>
    <property type="evidence" value="ECO:0007669"/>
    <property type="project" value="UniProtKB-SubCell"/>
</dbReference>
<feature type="transmembrane region" description="Helical" evidence="12">
    <location>
        <begin position="51"/>
        <end position="68"/>
    </location>
</feature>
<keyword evidence="10" id="KW-0333">Golgi apparatus</keyword>
<dbReference type="AlphaFoldDB" id="A0A226EQP4"/>
<evidence type="ECO:0000313" key="14">
    <source>
        <dbReference type="Proteomes" id="UP000198287"/>
    </source>
</evidence>
<evidence type="ECO:0000256" key="4">
    <source>
        <dbReference type="ARBA" id="ARBA00022448"/>
    </source>
</evidence>
<dbReference type="FunFam" id="1.20.1280.290:FF:000004">
    <property type="entry name" value="Sugar transporter SWEET"/>
    <property type="match status" value="1"/>
</dbReference>
<evidence type="ECO:0000256" key="7">
    <source>
        <dbReference type="ARBA" id="ARBA00022692"/>
    </source>
</evidence>
<dbReference type="GO" id="GO:0051119">
    <property type="term" value="F:sugar transmembrane transporter activity"/>
    <property type="evidence" value="ECO:0007669"/>
    <property type="project" value="InterPro"/>
</dbReference>
<reference evidence="13 14" key="1">
    <citation type="submission" date="2015-12" db="EMBL/GenBank/DDBJ databases">
        <title>The genome of Folsomia candida.</title>
        <authorList>
            <person name="Faddeeva A."/>
            <person name="Derks M.F."/>
            <person name="Anvar Y."/>
            <person name="Smit S."/>
            <person name="Van Straalen N."/>
            <person name="Roelofs D."/>
        </authorList>
    </citation>
    <scope>NUCLEOTIDE SEQUENCE [LARGE SCALE GENOMIC DNA]</scope>
    <source>
        <strain evidence="13 14">VU population</strain>
        <tissue evidence="13">Whole body</tissue>
    </source>
</reference>
<dbReference type="PANTHER" id="PTHR10791:SF112">
    <property type="entry name" value="SUGAR TRANSPORTER SWEET1"/>
    <property type="match status" value="1"/>
</dbReference>
<dbReference type="EMBL" id="LNIX01000002">
    <property type="protein sequence ID" value="OXA59508.1"/>
    <property type="molecule type" value="Genomic_DNA"/>
</dbReference>
<evidence type="ECO:0000256" key="10">
    <source>
        <dbReference type="ARBA" id="ARBA00023034"/>
    </source>
</evidence>
<dbReference type="InterPro" id="IPR047664">
    <property type="entry name" value="SWEET"/>
</dbReference>
<keyword evidence="7 12" id="KW-0812">Transmembrane</keyword>
<gene>
    <name evidence="13" type="ORF">Fcan01_05391</name>
</gene>
<comment type="caution">
    <text evidence="13">The sequence shown here is derived from an EMBL/GenBank/DDBJ whole genome shotgun (WGS) entry which is preliminary data.</text>
</comment>
<feature type="transmembrane region" description="Helical" evidence="12">
    <location>
        <begin position="102"/>
        <end position="121"/>
    </location>
</feature>
<sequence length="240" mass="26559">MANGVNDDHFWKDLLGSTATFTTICQFLSGMFTVHRIVVKQGGSVGDLSPVPYLMGVVGCGVWLLYGHLRNDATVVNCNIVGTLLNVFYVLVFMKFNVIKTLIYRQVLCALVFLSLTLVYVHTWDSGALVHNGDSPLVQNIGLLCIVMGILGCASPLVSLKEVMRTKSTDMLPFPLILSMFLVCTQWWIYGILAKDPYMQFPNFMGTCIALLQLGLFCVYSSTSPNKGLNADYKKLHNVI</sequence>
<dbReference type="Proteomes" id="UP000198287">
    <property type="component" value="Unassembled WGS sequence"/>
</dbReference>
<dbReference type="GO" id="GO:0000139">
    <property type="term" value="C:Golgi membrane"/>
    <property type="evidence" value="ECO:0007669"/>
    <property type="project" value="UniProtKB-SubCell"/>
</dbReference>
<comment type="subcellular location">
    <subcellularLocation>
        <location evidence="1 12">Cell membrane</location>
        <topology evidence="1 12">Multi-pass membrane protein</topology>
    </subcellularLocation>
    <subcellularLocation>
        <location evidence="2">Golgi apparatus membrane</location>
        <topology evidence="2">Multi-pass membrane protein</topology>
    </subcellularLocation>
</comment>
<keyword evidence="14" id="KW-1185">Reference proteome</keyword>
<dbReference type="InterPro" id="IPR004316">
    <property type="entry name" value="SWEET_rpt"/>
</dbReference>
<evidence type="ECO:0000256" key="1">
    <source>
        <dbReference type="ARBA" id="ARBA00004651"/>
    </source>
</evidence>
<evidence type="ECO:0000256" key="6">
    <source>
        <dbReference type="ARBA" id="ARBA00022597"/>
    </source>
</evidence>
<keyword evidence="11 12" id="KW-0472">Membrane</keyword>
<dbReference type="Pfam" id="PF03083">
    <property type="entry name" value="MtN3_slv"/>
    <property type="match status" value="2"/>
</dbReference>
<evidence type="ECO:0000256" key="3">
    <source>
        <dbReference type="ARBA" id="ARBA00007809"/>
    </source>
</evidence>
<feature type="transmembrane region" description="Helical" evidence="12">
    <location>
        <begin position="201"/>
        <end position="220"/>
    </location>
</feature>
<dbReference type="OMA" id="CSLWLRY"/>
<feature type="transmembrane region" description="Helical" evidence="12">
    <location>
        <begin position="141"/>
        <end position="160"/>
    </location>
</feature>
<dbReference type="OrthoDB" id="409725at2759"/>
<dbReference type="Gene3D" id="1.20.1280.290">
    <property type="match status" value="2"/>
</dbReference>
<keyword evidence="6 12" id="KW-0762">Sugar transport</keyword>
<organism evidence="13 14">
    <name type="scientific">Folsomia candida</name>
    <name type="common">Springtail</name>
    <dbReference type="NCBI Taxonomy" id="158441"/>
    <lineage>
        <taxon>Eukaryota</taxon>
        <taxon>Metazoa</taxon>
        <taxon>Ecdysozoa</taxon>
        <taxon>Arthropoda</taxon>
        <taxon>Hexapoda</taxon>
        <taxon>Collembola</taxon>
        <taxon>Entomobryomorpha</taxon>
        <taxon>Isotomoidea</taxon>
        <taxon>Isotomidae</taxon>
        <taxon>Proisotominae</taxon>
        <taxon>Folsomia</taxon>
    </lineage>
</organism>
<accession>A0A226EQP4</accession>
<dbReference type="PANTHER" id="PTHR10791">
    <property type="entry name" value="RAG1-ACTIVATING PROTEIN 1"/>
    <property type="match status" value="1"/>
</dbReference>
<protein>
    <recommendedName>
        <fullName evidence="12">Sugar transporter SWEET</fullName>
    </recommendedName>
</protein>
<keyword evidence="8" id="KW-0677">Repeat</keyword>
<feature type="transmembrane region" description="Helical" evidence="12">
    <location>
        <begin position="172"/>
        <end position="189"/>
    </location>
</feature>
<evidence type="ECO:0000256" key="9">
    <source>
        <dbReference type="ARBA" id="ARBA00022989"/>
    </source>
</evidence>
<evidence type="ECO:0000256" key="5">
    <source>
        <dbReference type="ARBA" id="ARBA00022475"/>
    </source>
</evidence>
<proteinExistence type="inferred from homology"/>
<evidence type="ECO:0000256" key="2">
    <source>
        <dbReference type="ARBA" id="ARBA00004653"/>
    </source>
</evidence>
<keyword evidence="9 12" id="KW-1133">Transmembrane helix</keyword>
<keyword evidence="4 12" id="KW-0813">Transport</keyword>
<comment type="similarity">
    <text evidence="3 12">Belongs to the SWEET sugar transporter family.</text>
</comment>
<evidence type="ECO:0000256" key="8">
    <source>
        <dbReference type="ARBA" id="ARBA00022737"/>
    </source>
</evidence>
<keyword evidence="5" id="KW-1003">Cell membrane</keyword>
<feature type="transmembrane region" description="Helical" evidence="12">
    <location>
        <begin position="74"/>
        <end position="93"/>
    </location>
</feature>
<name>A0A226EQP4_FOLCA</name>